<evidence type="ECO:0000313" key="1">
    <source>
        <dbReference type="EMBL" id="MBP1994407.1"/>
    </source>
</evidence>
<proteinExistence type="predicted"/>
<reference evidence="1 2" key="1">
    <citation type="submission" date="2021-03" db="EMBL/GenBank/DDBJ databases">
        <title>Genomic Encyclopedia of Type Strains, Phase IV (KMG-IV): sequencing the most valuable type-strain genomes for metagenomic binning, comparative biology and taxonomic classification.</title>
        <authorList>
            <person name="Goeker M."/>
        </authorList>
    </citation>
    <scope>NUCLEOTIDE SEQUENCE [LARGE SCALE GENOMIC DNA]</scope>
    <source>
        <strain evidence="1 2">DSM 26048</strain>
    </source>
</reference>
<comment type="caution">
    <text evidence="1">The sequence shown here is derived from an EMBL/GenBank/DDBJ whole genome shotgun (WGS) entry which is preliminary data.</text>
</comment>
<protein>
    <submittedName>
        <fullName evidence="1">Uncharacterized protein</fullName>
    </submittedName>
</protein>
<accession>A0ABS4J3J5</accession>
<dbReference type="RefSeq" id="WP_209976241.1">
    <property type="nucleotide sequence ID" value="NZ_JAGGLB010000025.1"/>
</dbReference>
<dbReference type="EMBL" id="JAGGLB010000025">
    <property type="protein sequence ID" value="MBP1994407.1"/>
    <property type="molecule type" value="Genomic_DNA"/>
</dbReference>
<name>A0ABS4J3J5_9BACL</name>
<sequence>MKDFFYHYYDAATGPFCNLSELDAEESERVLQDIRLQQRGFASKRADDYLEIRRNLELKARELFILKGGRPVRSFPHYMTLGECPWLLDWYPNGRKLRIAMKEFEPDSVSFTYGDLFPTMRYQDGKPYRGQIYTLDEIYNVINEFGLPQAWNSEGINGPERYIEVQIWDALPLSKMEIMNELEEG</sequence>
<dbReference type="Proteomes" id="UP001519287">
    <property type="component" value="Unassembled WGS sequence"/>
</dbReference>
<keyword evidence="2" id="KW-1185">Reference proteome</keyword>
<organism evidence="1 2">
    <name type="scientific">Paenibacillus eucommiae</name>
    <dbReference type="NCBI Taxonomy" id="1355755"/>
    <lineage>
        <taxon>Bacteria</taxon>
        <taxon>Bacillati</taxon>
        <taxon>Bacillota</taxon>
        <taxon>Bacilli</taxon>
        <taxon>Bacillales</taxon>
        <taxon>Paenibacillaceae</taxon>
        <taxon>Paenibacillus</taxon>
    </lineage>
</organism>
<gene>
    <name evidence="1" type="ORF">J2Z66_006043</name>
</gene>
<evidence type="ECO:0000313" key="2">
    <source>
        <dbReference type="Proteomes" id="UP001519287"/>
    </source>
</evidence>